<organism evidence="1 2">
    <name type="scientific">Algicella marina</name>
    <dbReference type="NCBI Taxonomy" id="2683284"/>
    <lineage>
        <taxon>Bacteria</taxon>
        <taxon>Pseudomonadati</taxon>
        <taxon>Pseudomonadota</taxon>
        <taxon>Alphaproteobacteria</taxon>
        <taxon>Rhodobacterales</taxon>
        <taxon>Paracoccaceae</taxon>
        <taxon>Algicella</taxon>
    </lineage>
</organism>
<proteinExistence type="predicted"/>
<keyword evidence="2" id="KW-1185">Reference proteome</keyword>
<dbReference type="KEGG" id="amaq:GO499_03110"/>
<dbReference type="Gene3D" id="3.40.630.30">
    <property type="match status" value="1"/>
</dbReference>
<evidence type="ECO:0000313" key="1">
    <source>
        <dbReference type="EMBL" id="QHQ37268.1"/>
    </source>
</evidence>
<sequence>MAAILNEIIAIGGTTAFEDERSEAEVADIVMERPESLFAHVALDGEGAVAGFQYVIATDEAGVGSVATFARQAPVIRAVGTALLRATVLSSQAAGLTAIDAHIRGDNVPGLAYYSKMGFKDHAVVPSVPLKNGTPIDRIVKRLQL</sequence>
<keyword evidence="1" id="KW-0808">Transferase</keyword>
<accession>A0A6P1T3G4</accession>
<dbReference type="AlphaFoldDB" id="A0A6P1T3G4"/>
<protein>
    <submittedName>
        <fullName evidence="1">GNAT family N-acetyltransferase</fullName>
    </submittedName>
</protein>
<evidence type="ECO:0000313" key="2">
    <source>
        <dbReference type="Proteomes" id="UP000464495"/>
    </source>
</evidence>
<dbReference type="GO" id="GO:0016740">
    <property type="term" value="F:transferase activity"/>
    <property type="evidence" value="ECO:0007669"/>
    <property type="project" value="UniProtKB-KW"/>
</dbReference>
<gene>
    <name evidence="1" type="ORF">GO499_03110</name>
</gene>
<dbReference type="EMBL" id="CP046620">
    <property type="protein sequence ID" value="QHQ37268.1"/>
    <property type="molecule type" value="Genomic_DNA"/>
</dbReference>
<dbReference type="InterPro" id="IPR016181">
    <property type="entry name" value="Acyl_CoA_acyltransferase"/>
</dbReference>
<name>A0A6P1T3G4_9RHOB</name>
<dbReference type="SUPFAM" id="SSF55729">
    <property type="entry name" value="Acyl-CoA N-acyltransferases (Nat)"/>
    <property type="match status" value="1"/>
</dbReference>
<dbReference type="Proteomes" id="UP000464495">
    <property type="component" value="Chromosome"/>
</dbReference>
<reference evidence="1 2" key="1">
    <citation type="submission" date="2019-12" db="EMBL/GenBank/DDBJ databases">
        <title>Complete genome sequence of Algicella marina strain 9Alg 56(T) isolated from the red alga Tichocarpus crinitus.</title>
        <authorList>
            <person name="Kim S.-G."/>
            <person name="Nedashkovskaya O.I."/>
        </authorList>
    </citation>
    <scope>NUCLEOTIDE SEQUENCE [LARGE SCALE GENOMIC DNA]</scope>
    <source>
        <strain evidence="1 2">9Alg 56</strain>
    </source>
</reference>